<dbReference type="RefSeq" id="WP_153418863.1">
    <property type="nucleotide sequence ID" value="NZ_WFLM01000002.1"/>
</dbReference>
<dbReference type="Proteomes" id="UP000437748">
    <property type="component" value="Unassembled WGS sequence"/>
</dbReference>
<evidence type="ECO:0000313" key="1">
    <source>
        <dbReference type="EMBL" id="KAB8039576.1"/>
    </source>
</evidence>
<reference evidence="1 2" key="1">
    <citation type="submission" date="2019-10" db="EMBL/GenBank/DDBJ databases">
        <title>New species of Slilvanegrellaceae.</title>
        <authorList>
            <person name="Pitt A."/>
            <person name="Hahn M.W."/>
        </authorList>
    </citation>
    <scope>NUCLEOTIDE SEQUENCE [LARGE SCALE GENOMIC DNA]</scope>
    <source>
        <strain evidence="1 2">SP-Ram-0.45-NSY-1</strain>
    </source>
</reference>
<dbReference type="EMBL" id="WFLM01000002">
    <property type="protein sequence ID" value="KAB8039576.1"/>
    <property type="molecule type" value="Genomic_DNA"/>
</dbReference>
<protein>
    <submittedName>
        <fullName evidence="1">Uncharacterized protein</fullName>
    </submittedName>
</protein>
<comment type="caution">
    <text evidence="1">The sequence shown here is derived from an EMBL/GenBank/DDBJ whole genome shotgun (WGS) entry which is preliminary data.</text>
</comment>
<dbReference type="AlphaFoldDB" id="A0A6N6VXV2"/>
<accession>A0A6N6VXV2</accession>
<organism evidence="1 2">
    <name type="scientific">Silvanigrella paludirubra</name>
    <dbReference type="NCBI Taxonomy" id="2499159"/>
    <lineage>
        <taxon>Bacteria</taxon>
        <taxon>Pseudomonadati</taxon>
        <taxon>Bdellovibrionota</taxon>
        <taxon>Oligoflexia</taxon>
        <taxon>Silvanigrellales</taxon>
        <taxon>Silvanigrellaceae</taxon>
        <taxon>Silvanigrella</taxon>
    </lineage>
</organism>
<proteinExistence type="predicted"/>
<sequence>MELGGGEFGEDFPSGLSLPLGINSLTVLPVSLAVFAEDVAVSIFPFTESIPEVLVAFGVSAKLVQLIENKIARGLKMRNILADFFF</sequence>
<evidence type="ECO:0000313" key="2">
    <source>
        <dbReference type="Proteomes" id="UP000437748"/>
    </source>
</evidence>
<keyword evidence="2" id="KW-1185">Reference proteome</keyword>
<gene>
    <name evidence="1" type="ORF">GCL60_04780</name>
</gene>
<name>A0A6N6VXV2_9BACT</name>